<sequence length="505" mass="51456">MPSDRDRPPMDEGLLSPVTVGHDETVTDAAYLDALVTAEVALARAYGELGLAPAEAVDEIEAEFGWRGGLRGCPDHGVDLTALVAASVAGGNPVIPLVARLRERVSDDARVWVHRGATSQDIVDTAAMLLARTATSKVVAALAHTEVSLRSLARSRRDEVAAARTLTQHAVPTTVGLRATAWLRGVARAKERVQEVEHNLPAQLGGAAGTLASFAEIAGPEPAADLPAAFARELGLAAPDAPWHTTRWPITELGDALVQAIDAVGKIAGDVATLSRTEIGELAEGSGGGSSAMPQKRNPAASVLIRSAALRAPQLGATLHLASALAADERPDGAWHAEWPTLRELLRLALGATAHASALVSDLHVDTDAVARNLGATGGLIVAERLSLVLGPAVGAEAVSRLVSDAAAGSDLAGALAAAPDVIALAAARGATPEAFVADLLDPANYTGLAGALVDDAVAPSGRSGAGADAGPRFGAHDARSGRAAHAPNARDAPQTPLSDQEENP</sequence>
<dbReference type="Gene3D" id="1.10.40.30">
    <property type="entry name" value="Fumarase/aspartase (C-terminal domain)"/>
    <property type="match status" value="1"/>
</dbReference>
<dbReference type="InterPro" id="IPR008948">
    <property type="entry name" value="L-Aspartase-like"/>
</dbReference>
<dbReference type="InterPro" id="IPR020557">
    <property type="entry name" value="Fumarate_lyase_CS"/>
</dbReference>
<dbReference type="InterPro" id="IPR019468">
    <property type="entry name" value="AdenyloSucc_lyase_C"/>
</dbReference>
<name>A0AAU6SCN5_9MICO</name>
<dbReference type="Gene3D" id="1.20.200.10">
    <property type="entry name" value="Fumarase/aspartase (Central domain)"/>
    <property type="match status" value="1"/>
</dbReference>
<dbReference type="Pfam" id="PF00206">
    <property type="entry name" value="Lyase_1"/>
    <property type="match status" value="1"/>
</dbReference>
<proteinExistence type="inferred from homology"/>
<dbReference type="GO" id="GO:0016829">
    <property type="term" value="F:lyase activity"/>
    <property type="evidence" value="ECO:0007669"/>
    <property type="project" value="UniProtKB-KW"/>
</dbReference>
<accession>A0AAU6SCN5</accession>
<dbReference type="SUPFAM" id="SSF48557">
    <property type="entry name" value="L-aspartase-like"/>
    <property type="match status" value="1"/>
</dbReference>
<organism evidence="5">
    <name type="scientific">Microbacterium sp. LWS13-1.2</name>
    <dbReference type="NCBI Taxonomy" id="3135264"/>
    <lineage>
        <taxon>Bacteria</taxon>
        <taxon>Bacillati</taxon>
        <taxon>Actinomycetota</taxon>
        <taxon>Actinomycetes</taxon>
        <taxon>Micrococcales</taxon>
        <taxon>Microbacteriaceae</taxon>
        <taxon>Microbacterium</taxon>
    </lineage>
</organism>
<dbReference type="AlphaFoldDB" id="A0AAU6SCN5"/>
<evidence type="ECO:0000259" key="4">
    <source>
        <dbReference type="SMART" id="SM00998"/>
    </source>
</evidence>
<protein>
    <submittedName>
        <fullName evidence="5">Adenylosuccinate lyase</fullName>
    </submittedName>
</protein>
<comment type="similarity">
    <text evidence="2">Belongs to the class-II fumarase/aspartase family.</text>
</comment>
<keyword evidence="1 5" id="KW-0456">Lyase</keyword>
<feature type="region of interest" description="Disordered" evidence="3">
    <location>
        <begin position="461"/>
        <end position="505"/>
    </location>
</feature>
<evidence type="ECO:0000256" key="2">
    <source>
        <dbReference type="ARBA" id="ARBA00034772"/>
    </source>
</evidence>
<dbReference type="PROSITE" id="PS00163">
    <property type="entry name" value="FUMARATE_LYASES"/>
    <property type="match status" value="1"/>
</dbReference>
<reference evidence="5" key="1">
    <citation type="submission" date="2024-04" db="EMBL/GenBank/DDBJ databases">
        <authorList>
            <person name="Roder T."/>
            <person name="Oberhansli S."/>
            <person name="Kreuzer M."/>
        </authorList>
    </citation>
    <scope>NUCLEOTIDE SEQUENCE</scope>
    <source>
        <strain evidence="5">LWS13-1.2</strain>
    </source>
</reference>
<dbReference type="InterPro" id="IPR022761">
    <property type="entry name" value="Fumarate_lyase_N"/>
</dbReference>
<dbReference type="EMBL" id="CP151632">
    <property type="protein sequence ID" value="WZO34612.1"/>
    <property type="molecule type" value="Genomic_DNA"/>
</dbReference>
<dbReference type="PANTHER" id="PTHR43172:SF2">
    <property type="entry name" value="ADENYLOSUCCINATE LYASE C-TERMINAL DOMAIN-CONTAINING PROTEIN"/>
    <property type="match status" value="1"/>
</dbReference>
<evidence type="ECO:0000313" key="5">
    <source>
        <dbReference type="EMBL" id="WZO34612.1"/>
    </source>
</evidence>
<dbReference type="InterPro" id="IPR000362">
    <property type="entry name" value="Fumarate_lyase_fam"/>
</dbReference>
<feature type="domain" description="Adenylosuccinate lyase C-terminal" evidence="4">
    <location>
        <begin position="378"/>
        <end position="458"/>
    </location>
</feature>
<evidence type="ECO:0000256" key="1">
    <source>
        <dbReference type="ARBA" id="ARBA00023239"/>
    </source>
</evidence>
<dbReference type="PRINTS" id="PR00149">
    <property type="entry name" value="FUMRATELYASE"/>
</dbReference>
<gene>
    <name evidence="5" type="ORF">MRBLWS13_002274</name>
</gene>
<dbReference type="Gene3D" id="1.10.275.10">
    <property type="entry name" value="Fumarase/aspartase (N-terminal domain)"/>
    <property type="match status" value="1"/>
</dbReference>
<dbReference type="SMART" id="SM00998">
    <property type="entry name" value="ADSL_C"/>
    <property type="match status" value="1"/>
</dbReference>
<dbReference type="InterPro" id="IPR024083">
    <property type="entry name" value="Fumarase/histidase_N"/>
</dbReference>
<evidence type="ECO:0000256" key="3">
    <source>
        <dbReference type="SAM" id="MobiDB-lite"/>
    </source>
</evidence>
<dbReference type="PANTHER" id="PTHR43172">
    <property type="entry name" value="ADENYLOSUCCINATE LYASE"/>
    <property type="match status" value="1"/>
</dbReference>
<dbReference type="RefSeq" id="WP_349425491.1">
    <property type="nucleotide sequence ID" value="NZ_CP151632.1"/>
</dbReference>